<comment type="caution">
    <text evidence="2">The sequence shown here is derived from an EMBL/GenBank/DDBJ whole genome shotgun (WGS) entry which is preliminary data.</text>
</comment>
<dbReference type="PANTHER" id="PTHR43143:SF6">
    <property type="entry name" value="BLL3016 PROTEIN"/>
    <property type="match status" value="1"/>
</dbReference>
<reference evidence="2 3" key="1">
    <citation type="submission" date="2019-09" db="EMBL/GenBank/DDBJ databases">
        <title>Genome sequence of Rhodovastum atsumiense, a diverse member of the Acetobacteraceae family of non-sulfur purple photosynthetic bacteria.</title>
        <authorList>
            <person name="Meyer T."/>
            <person name="Kyndt J."/>
        </authorList>
    </citation>
    <scope>NUCLEOTIDE SEQUENCE [LARGE SCALE GENOMIC DNA]</scope>
    <source>
        <strain evidence="2 3">DSM 21279</strain>
    </source>
</reference>
<sequence>MPSPTGTFDRRGLLRCMAWTGTAMLWTISGGVPRSRLLGLGTAAAAEGGLSFVQISDSHIGFAAAPNADTPGTLREAVAQVARQKGDAAFMLHTGDVSQLSRPAQFDTAAEIIRGAGLDVHYVPGEHDVLVDDGAPFFARFTPQAPRGWYSWDQQGVHFVALNNVQDLKAGGLGNLGAEQLDWLGRDLAGRPASQPVVVFAHVPLWLVSEAWGWGTDDGAQALALLRRFGSVTVLNGHIHQVMQKVEGTIAFHTACSTAFPQPAPGTAASPGPIRDLPAGRLRATLGVTRVARVAGQSGLAVIDTPLGA</sequence>
<dbReference type="InterPro" id="IPR004843">
    <property type="entry name" value="Calcineurin-like_PHP"/>
</dbReference>
<organism evidence="2 3">
    <name type="scientific">Rhodovastum atsumiense</name>
    <dbReference type="NCBI Taxonomy" id="504468"/>
    <lineage>
        <taxon>Bacteria</taxon>
        <taxon>Pseudomonadati</taxon>
        <taxon>Pseudomonadota</taxon>
        <taxon>Alphaproteobacteria</taxon>
        <taxon>Acetobacterales</taxon>
        <taxon>Acetobacteraceae</taxon>
        <taxon>Rhodovastum</taxon>
    </lineage>
</organism>
<dbReference type="Gene3D" id="3.60.21.10">
    <property type="match status" value="1"/>
</dbReference>
<dbReference type="RefSeq" id="WP_150045606.1">
    <property type="nucleotide sequence ID" value="NZ_OW485601.1"/>
</dbReference>
<dbReference type="PANTHER" id="PTHR43143">
    <property type="entry name" value="METALLOPHOSPHOESTERASE, CALCINEURIN SUPERFAMILY"/>
    <property type="match status" value="1"/>
</dbReference>
<gene>
    <name evidence="2" type="ORF">F1189_30305</name>
</gene>
<dbReference type="InterPro" id="IPR051918">
    <property type="entry name" value="STPP_CPPED1"/>
</dbReference>
<dbReference type="Pfam" id="PF00149">
    <property type="entry name" value="Metallophos"/>
    <property type="match status" value="1"/>
</dbReference>
<name>A0A5M6IIS8_9PROT</name>
<accession>A0A5M6IIS8</accession>
<dbReference type="InterPro" id="IPR029052">
    <property type="entry name" value="Metallo-depent_PP-like"/>
</dbReference>
<dbReference type="SUPFAM" id="SSF56300">
    <property type="entry name" value="Metallo-dependent phosphatases"/>
    <property type="match status" value="1"/>
</dbReference>
<dbReference type="OrthoDB" id="9780884at2"/>
<dbReference type="GO" id="GO:0016787">
    <property type="term" value="F:hydrolase activity"/>
    <property type="evidence" value="ECO:0007669"/>
    <property type="project" value="InterPro"/>
</dbReference>
<feature type="domain" description="Calcineurin-like phosphoesterase" evidence="1">
    <location>
        <begin position="51"/>
        <end position="241"/>
    </location>
</feature>
<proteinExistence type="predicted"/>
<evidence type="ECO:0000313" key="3">
    <source>
        <dbReference type="Proteomes" id="UP000325255"/>
    </source>
</evidence>
<evidence type="ECO:0000313" key="2">
    <source>
        <dbReference type="EMBL" id="KAA5608186.1"/>
    </source>
</evidence>
<dbReference type="AlphaFoldDB" id="A0A5M6IIS8"/>
<evidence type="ECO:0000259" key="1">
    <source>
        <dbReference type="Pfam" id="PF00149"/>
    </source>
</evidence>
<dbReference type="EMBL" id="VWPK01000099">
    <property type="protein sequence ID" value="KAA5608186.1"/>
    <property type="molecule type" value="Genomic_DNA"/>
</dbReference>
<protein>
    <submittedName>
        <fullName evidence="2">Metallophosphoesterase</fullName>
    </submittedName>
</protein>
<dbReference type="Proteomes" id="UP000325255">
    <property type="component" value="Unassembled WGS sequence"/>
</dbReference>
<keyword evidence="3" id="KW-1185">Reference proteome</keyword>